<feature type="region of interest" description="Disordered" evidence="1">
    <location>
        <begin position="76"/>
        <end position="118"/>
    </location>
</feature>
<gene>
    <name evidence="3" type="ORF">BCON_0011g00820</name>
</gene>
<evidence type="ECO:0000313" key="4">
    <source>
        <dbReference type="Proteomes" id="UP000297527"/>
    </source>
</evidence>
<proteinExistence type="predicted"/>
<dbReference type="Proteomes" id="UP000297527">
    <property type="component" value="Unassembled WGS sequence"/>
</dbReference>
<protein>
    <submittedName>
        <fullName evidence="3">Uncharacterized protein</fullName>
    </submittedName>
</protein>
<comment type="caution">
    <text evidence="3">The sequence shown here is derived from an EMBL/GenBank/DDBJ whole genome shotgun (WGS) entry which is preliminary data.</text>
</comment>
<organism evidence="3 4">
    <name type="scientific">Botryotinia convoluta</name>
    <dbReference type="NCBI Taxonomy" id="54673"/>
    <lineage>
        <taxon>Eukaryota</taxon>
        <taxon>Fungi</taxon>
        <taxon>Dikarya</taxon>
        <taxon>Ascomycota</taxon>
        <taxon>Pezizomycotina</taxon>
        <taxon>Leotiomycetes</taxon>
        <taxon>Helotiales</taxon>
        <taxon>Sclerotiniaceae</taxon>
        <taxon>Botryotinia</taxon>
    </lineage>
</organism>
<keyword evidence="2" id="KW-1133">Transmembrane helix</keyword>
<feature type="transmembrane region" description="Helical" evidence="2">
    <location>
        <begin position="42"/>
        <end position="68"/>
    </location>
</feature>
<dbReference type="EMBL" id="PQXN01000011">
    <property type="protein sequence ID" value="TGO63739.1"/>
    <property type="molecule type" value="Genomic_DNA"/>
</dbReference>
<keyword evidence="4" id="KW-1185">Reference proteome</keyword>
<dbReference type="OrthoDB" id="3541891at2759"/>
<dbReference type="AlphaFoldDB" id="A0A4Z1IQA7"/>
<keyword evidence="2" id="KW-0472">Membrane</keyword>
<name>A0A4Z1IQA7_9HELO</name>
<keyword evidence="2" id="KW-0812">Transmembrane</keyword>
<reference evidence="3 4" key="1">
    <citation type="submission" date="2017-12" db="EMBL/GenBank/DDBJ databases">
        <title>Comparative genomics of Botrytis spp.</title>
        <authorList>
            <person name="Valero-Jimenez C.A."/>
            <person name="Tapia P."/>
            <person name="Veloso J."/>
            <person name="Silva-Moreno E."/>
            <person name="Staats M."/>
            <person name="Valdes J.H."/>
            <person name="Van Kan J.A.L."/>
        </authorList>
    </citation>
    <scope>NUCLEOTIDE SEQUENCE [LARGE SCALE GENOMIC DNA]</scope>
    <source>
        <strain evidence="3 4">MUCL11595</strain>
    </source>
</reference>
<evidence type="ECO:0000256" key="2">
    <source>
        <dbReference type="SAM" id="Phobius"/>
    </source>
</evidence>
<accession>A0A4Z1IQA7</accession>
<evidence type="ECO:0000313" key="3">
    <source>
        <dbReference type="EMBL" id="TGO63739.1"/>
    </source>
</evidence>
<evidence type="ECO:0000256" key="1">
    <source>
        <dbReference type="SAM" id="MobiDB-lite"/>
    </source>
</evidence>
<feature type="compositionally biased region" description="Polar residues" evidence="1">
    <location>
        <begin position="79"/>
        <end position="89"/>
    </location>
</feature>
<sequence length="144" mass="15804">MQTSQRLSGLARSVKIRQSKAGQFWYSQSLQLYFPGWAFSRLVGITVAVSVPLIGLAFFVNEATELLLGLRRTTKSKRPTFQGNSSSDSLENEISRHATTVAPDQHEATKSAPRKWSRRGLGAVRRVIGGKCGNEEAPINVSEA</sequence>